<dbReference type="AlphaFoldDB" id="A0A0W1ALM4"/>
<keyword evidence="1" id="KW-0620">Polyamine biosynthesis</keyword>
<dbReference type="PATRIC" id="fig|66969.6.peg.784"/>
<organism evidence="2 3">
    <name type="scientific">Legionella waltersii</name>
    <dbReference type="NCBI Taxonomy" id="66969"/>
    <lineage>
        <taxon>Bacteria</taxon>
        <taxon>Pseudomonadati</taxon>
        <taxon>Pseudomonadota</taxon>
        <taxon>Gammaproteobacteria</taxon>
        <taxon>Legionellales</taxon>
        <taxon>Legionellaceae</taxon>
        <taxon>Legionella</taxon>
    </lineage>
</organism>
<dbReference type="STRING" id="66969.Lwal_0716"/>
<dbReference type="GO" id="GO:0006596">
    <property type="term" value="P:polyamine biosynthetic process"/>
    <property type="evidence" value="ECO:0007669"/>
    <property type="project" value="UniProtKB-KW"/>
</dbReference>
<sequence length="241" mass="27658">MWKVKFGRCIYTSPTGCKVYQNFLYRWLTFSDAAWQTVINRYIPSNPILHYLKALTIMVRANPSDCCLLGLGGAGVPHMLVKGNQEHSIVAVDNSLDVIQIAKKFFKADTIPNLTILHQNANDFVRHNTEKFHHLLIDLYDSYHFPEDCHSLEFFQHCKNCLAENGYLAINLANPKEQLSILKLLKQVFNTSIVLTIPDCDNIVVILPQNGDRNSFIRAMNETHELKKISWTTPWGYIADY</sequence>
<accession>A0A0W1ALM4</accession>
<reference evidence="2 3" key="1">
    <citation type="submission" date="2015-11" db="EMBL/GenBank/DDBJ databases">
        <title>Genomic analysis of 38 Legionella species identifies large and diverse effector repertoires.</title>
        <authorList>
            <person name="Burstein D."/>
            <person name="Amaro F."/>
            <person name="Zusman T."/>
            <person name="Lifshitz Z."/>
            <person name="Cohen O."/>
            <person name="Gilbert J.A."/>
            <person name="Pupko T."/>
            <person name="Shuman H.A."/>
            <person name="Segal G."/>
        </authorList>
    </citation>
    <scope>NUCLEOTIDE SEQUENCE [LARGE SCALE GENOMIC DNA]</scope>
    <source>
        <strain evidence="2 3">ATCC 51914</strain>
    </source>
</reference>
<keyword evidence="3" id="KW-1185">Reference proteome</keyword>
<proteinExistence type="predicted"/>
<name>A0A0W1ALM4_9GAMM</name>
<dbReference type="OrthoDB" id="5647652at2"/>
<dbReference type="Pfam" id="PF01564">
    <property type="entry name" value="Spermine_synth"/>
    <property type="match status" value="1"/>
</dbReference>
<dbReference type="InterPro" id="IPR029063">
    <property type="entry name" value="SAM-dependent_MTases_sf"/>
</dbReference>
<gene>
    <name evidence="2" type="ORF">Lwal_0716</name>
</gene>
<protein>
    <submittedName>
        <fullName evidence="2">Spermidine synthase</fullName>
    </submittedName>
</protein>
<dbReference type="Gene3D" id="3.40.50.150">
    <property type="entry name" value="Vaccinia Virus protein VP39"/>
    <property type="match status" value="1"/>
</dbReference>
<comment type="caution">
    <text evidence="2">The sequence shown here is derived from an EMBL/GenBank/DDBJ whole genome shotgun (WGS) entry which is preliminary data.</text>
</comment>
<evidence type="ECO:0000256" key="1">
    <source>
        <dbReference type="ARBA" id="ARBA00023115"/>
    </source>
</evidence>
<dbReference type="Proteomes" id="UP000054729">
    <property type="component" value="Unassembled WGS sequence"/>
</dbReference>
<dbReference type="EMBL" id="LNZB01000015">
    <property type="protein sequence ID" value="KTD82239.1"/>
    <property type="molecule type" value="Genomic_DNA"/>
</dbReference>
<evidence type="ECO:0000313" key="2">
    <source>
        <dbReference type="EMBL" id="KTD82239.1"/>
    </source>
</evidence>
<evidence type="ECO:0000313" key="3">
    <source>
        <dbReference type="Proteomes" id="UP000054729"/>
    </source>
</evidence>
<dbReference type="PANTHER" id="PTHR43317:SF1">
    <property type="entry name" value="THERMOSPERMINE SYNTHASE ACAULIS5"/>
    <property type="match status" value="1"/>
</dbReference>
<dbReference type="SUPFAM" id="SSF53335">
    <property type="entry name" value="S-adenosyl-L-methionine-dependent methyltransferases"/>
    <property type="match status" value="1"/>
</dbReference>
<dbReference type="PANTHER" id="PTHR43317">
    <property type="entry name" value="THERMOSPERMINE SYNTHASE ACAULIS5"/>
    <property type="match status" value="1"/>
</dbReference>